<evidence type="ECO:0000256" key="3">
    <source>
        <dbReference type="ARBA" id="ARBA00022763"/>
    </source>
</evidence>
<evidence type="ECO:0000256" key="4">
    <source>
        <dbReference type="ARBA" id="ARBA00023125"/>
    </source>
</evidence>
<dbReference type="InParanoid" id="A0A804PKM1"/>
<dbReference type="PANTHER" id="PTHR13989:SF49">
    <property type="entry name" value="REPLICATION PROTEIN A 32 KDA SUBUNIT B"/>
    <property type="match status" value="1"/>
</dbReference>
<evidence type="ECO:0008006" key="11">
    <source>
        <dbReference type="Google" id="ProtNLM"/>
    </source>
</evidence>
<keyword evidence="10" id="KW-1267">Proteomics identification</keyword>
<keyword evidence="7" id="KW-0539">Nucleus</keyword>
<dbReference type="GO" id="GO:0005662">
    <property type="term" value="C:DNA replication factor A complex"/>
    <property type="evidence" value="ECO:0000318"/>
    <property type="project" value="GO_Central"/>
</dbReference>
<dbReference type="GeneID" id="103627452"/>
<dbReference type="FunCoup" id="A0A804PKM1">
    <property type="interactions" value="3107"/>
</dbReference>
<evidence type="ECO:0000313" key="9">
    <source>
        <dbReference type="Proteomes" id="UP000007305"/>
    </source>
</evidence>
<dbReference type="KEGG" id="zma:103627452"/>
<dbReference type="Gramene" id="Zm00001eb248070_T001">
    <property type="protein sequence ID" value="Zm00001eb248070_P001"/>
    <property type="gene ID" value="Zm00001eb248070"/>
</dbReference>
<protein>
    <recommendedName>
        <fullName evidence="11">Replication protein A 32 kDa subunit A</fullName>
    </recommendedName>
</protein>
<dbReference type="GO" id="GO:0006289">
    <property type="term" value="P:nucleotide-excision repair"/>
    <property type="evidence" value="ECO:0000318"/>
    <property type="project" value="GO_Central"/>
</dbReference>
<evidence type="ECO:0000256" key="1">
    <source>
        <dbReference type="ARBA" id="ARBA00004123"/>
    </source>
</evidence>
<keyword evidence="6" id="KW-0234">DNA repair</keyword>
<dbReference type="GO" id="GO:0006260">
    <property type="term" value="P:DNA replication"/>
    <property type="evidence" value="ECO:0000318"/>
    <property type="project" value="GO_Central"/>
</dbReference>
<dbReference type="GO" id="GO:0000781">
    <property type="term" value="C:chromosome, telomeric region"/>
    <property type="evidence" value="ECO:0000318"/>
    <property type="project" value="GO_Central"/>
</dbReference>
<dbReference type="PANTHER" id="PTHR13989">
    <property type="entry name" value="REPLICATION PROTEIN A-RELATED"/>
    <property type="match status" value="1"/>
</dbReference>
<keyword evidence="4" id="KW-0238">DNA-binding</keyword>
<dbReference type="CDD" id="cd04478">
    <property type="entry name" value="RPA2_DBD_D"/>
    <property type="match status" value="1"/>
</dbReference>
<dbReference type="GO" id="GO:0000724">
    <property type="term" value="P:double-strand break repair via homologous recombination"/>
    <property type="evidence" value="ECO:0000318"/>
    <property type="project" value="GO_Central"/>
</dbReference>
<dbReference type="GO" id="GO:0003697">
    <property type="term" value="F:single-stranded DNA binding"/>
    <property type="evidence" value="ECO:0000318"/>
    <property type="project" value="GO_Central"/>
</dbReference>
<reference evidence="9" key="1">
    <citation type="journal article" date="2009" name="Science">
        <title>The B73 maize genome: complexity, diversity, and dynamics.</title>
        <authorList>
            <person name="Schnable P.S."/>
            <person name="Ware D."/>
            <person name="Fulton R.S."/>
            <person name="Stein J.C."/>
            <person name="Wei F."/>
            <person name="Pasternak S."/>
            <person name="Liang C."/>
            <person name="Zhang J."/>
            <person name="Fulton L."/>
            <person name="Graves T.A."/>
            <person name="Minx P."/>
            <person name="Reily A.D."/>
            <person name="Courtney L."/>
            <person name="Kruchowski S.S."/>
            <person name="Tomlinson C."/>
            <person name="Strong C."/>
            <person name="Delehaunty K."/>
            <person name="Fronick C."/>
            <person name="Courtney B."/>
            <person name="Rock S.M."/>
            <person name="Belter E."/>
            <person name="Du F."/>
            <person name="Kim K."/>
            <person name="Abbott R.M."/>
            <person name="Cotton M."/>
            <person name="Levy A."/>
            <person name="Marchetto P."/>
            <person name="Ochoa K."/>
            <person name="Jackson S.M."/>
            <person name="Gillam B."/>
            <person name="Chen W."/>
            <person name="Yan L."/>
            <person name="Higginbotham J."/>
            <person name="Cardenas M."/>
            <person name="Waligorski J."/>
            <person name="Applebaum E."/>
            <person name="Phelps L."/>
            <person name="Falcone J."/>
            <person name="Kanchi K."/>
            <person name="Thane T."/>
            <person name="Scimone A."/>
            <person name="Thane N."/>
            <person name="Henke J."/>
            <person name="Wang T."/>
            <person name="Ruppert J."/>
            <person name="Shah N."/>
            <person name="Rotter K."/>
            <person name="Hodges J."/>
            <person name="Ingenthron E."/>
            <person name="Cordes M."/>
            <person name="Kohlberg S."/>
            <person name="Sgro J."/>
            <person name="Delgado B."/>
            <person name="Mead K."/>
            <person name="Chinwalla A."/>
            <person name="Leonard S."/>
            <person name="Crouse K."/>
            <person name="Collura K."/>
            <person name="Kudrna D."/>
            <person name="Currie J."/>
            <person name="He R."/>
            <person name="Angelova A."/>
            <person name="Rajasekar S."/>
            <person name="Mueller T."/>
            <person name="Lomeli R."/>
            <person name="Scara G."/>
            <person name="Ko A."/>
            <person name="Delaney K."/>
            <person name="Wissotski M."/>
            <person name="Lopez G."/>
            <person name="Campos D."/>
            <person name="Braidotti M."/>
            <person name="Ashley E."/>
            <person name="Golser W."/>
            <person name="Kim H."/>
            <person name="Lee S."/>
            <person name="Lin J."/>
            <person name="Dujmic Z."/>
            <person name="Kim W."/>
            <person name="Talag J."/>
            <person name="Zuccolo A."/>
            <person name="Fan C."/>
            <person name="Sebastian A."/>
            <person name="Kramer M."/>
            <person name="Spiegel L."/>
            <person name="Nascimento L."/>
            <person name="Zutavern T."/>
            <person name="Miller B."/>
            <person name="Ambroise C."/>
            <person name="Muller S."/>
            <person name="Spooner W."/>
            <person name="Narechania A."/>
            <person name="Ren L."/>
            <person name="Wei S."/>
            <person name="Kumari S."/>
            <person name="Faga B."/>
            <person name="Levy M.J."/>
            <person name="McMahan L."/>
            <person name="Van Buren P."/>
            <person name="Vaughn M.W."/>
            <person name="Ying K."/>
            <person name="Yeh C.-T."/>
            <person name="Emrich S.J."/>
            <person name="Jia Y."/>
            <person name="Kalyanaraman A."/>
            <person name="Hsia A.-P."/>
            <person name="Barbazuk W.B."/>
            <person name="Baucom R.S."/>
            <person name="Brutnell T.P."/>
            <person name="Carpita N.C."/>
            <person name="Chaparro C."/>
            <person name="Chia J.-M."/>
            <person name="Deragon J.-M."/>
            <person name="Estill J.C."/>
            <person name="Fu Y."/>
            <person name="Jeddeloh J.A."/>
            <person name="Han Y."/>
            <person name="Lee H."/>
            <person name="Li P."/>
            <person name="Lisch D.R."/>
            <person name="Liu S."/>
            <person name="Liu Z."/>
            <person name="Nagel D.H."/>
            <person name="McCann M.C."/>
            <person name="SanMiguel P."/>
            <person name="Myers A.M."/>
            <person name="Nettleton D."/>
            <person name="Nguyen J."/>
            <person name="Penning B.W."/>
            <person name="Ponnala L."/>
            <person name="Schneider K.L."/>
            <person name="Schwartz D.C."/>
            <person name="Sharma A."/>
            <person name="Soderlund C."/>
            <person name="Springer N.M."/>
            <person name="Sun Q."/>
            <person name="Wang H."/>
            <person name="Waterman M."/>
            <person name="Westerman R."/>
            <person name="Wolfgruber T.K."/>
            <person name="Yang L."/>
            <person name="Yu Y."/>
            <person name="Zhang L."/>
            <person name="Zhou S."/>
            <person name="Zhu Q."/>
            <person name="Bennetzen J.L."/>
            <person name="Dawe R.K."/>
            <person name="Jiang J."/>
            <person name="Jiang N."/>
            <person name="Presting G.G."/>
            <person name="Wessler S.R."/>
            <person name="Aluru S."/>
            <person name="Martienssen R.A."/>
            <person name="Clifton S.W."/>
            <person name="McCombie W.R."/>
            <person name="Wing R.A."/>
            <person name="Wilson R.K."/>
        </authorList>
    </citation>
    <scope>NUCLEOTIDE SEQUENCE [LARGE SCALE GENOMIC DNA]</scope>
    <source>
        <strain evidence="9">cv. B73</strain>
    </source>
</reference>
<dbReference type="OrthoDB" id="25571at2759"/>
<evidence type="ECO:0000313" key="8">
    <source>
        <dbReference type="EnsemblPlants" id="Zm00001eb248070_P001"/>
    </source>
</evidence>
<dbReference type="RefSeq" id="XP_008645966.1">
    <property type="nucleotide sequence ID" value="XM_008647744.3"/>
</dbReference>
<evidence type="ECO:0000256" key="2">
    <source>
        <dbReference type="ARBA" id="ARBA00022705"/>
    </source>
</evidence>
<dbReference type="EnsemblPlants" id="Zm00001eb248070_T001">
    <property type="protein sequence ID" value="Zm00001eb248070_P001"/>
    <property type="gene ID" value="Zm00001eb248070"/>
</dbReference>
<organism evidence="8 9">
    <name type="scientific">Zea mays</name>
    <name type="common">Maize</name>
    <dbReference type="NCBI Taxonomy" id="4577"/>
    <lineage>
        <taxon>Eukaryota</taxon>
        <taxon>Viridiplantae</taxon>
        <taxon>Streptophyta</taxon>
        <taxon>Embryophyta</taxon>
        <taxon>Tracheophyta</taxon>
        <taxon>Spermatophyta</taxon>
        <taxon>Magnoliopsida</taxon>
        <taxon>Liliopsida</taxon>
        <taxon>Poales</taxon>
        <taxon>Poaceae</taxon>
        <taxon>PACMAD clade</taxon>
        <taxon>Panicoideae</taxon>
        <taxon>Andropogonodae</taxon>
        <taxon>Andropogoneae</taxon>
        <taxon>Tripsacinae</taxon>
        <taxon>Zea</taxon>
    </lineage>
</organism>
<dbReference type="GO" id="GO:0035861">
    <property type="term" value="C:site of double-strand break"/>
    <property type="evidence" value="ECO:0000318"/>
    <property type="project" value="GO_Central"/>
</dbReference>
<keyword evidence="2" id="KW-0235">DNA replication</keyword>
<dbReference type="FunFam" id="2.40.50.140:FF:000184">
    <property type="entry name" value="replication protein A 32 kDa subunit A-like"/>
    <property type="match status" value="1"/>
</dbReference>
<dbReference type="Gene3D" id="2.40.50.140">
    <property type="entry name" value="Nucleic acid-binding proteins"/>
    <property type="match status" value="1"/>
</dbReference>
<dbReference type="InterPro" id="IPR040260">
    <property type="entry name" value="RFA2-like"/>
</dbReference>
<reference evidence="8" key="2">
    <citation type="submission" date="2019-07" db="EMBL/GenBank/DDBJ databases">
        <authorList>
            <person name="Seetharam A."/>
            <person name="Woodhouse M."/>
            <person name="Cannon E."/>
        </authorList>
    </citation>
    <scope>NUCLEOTIDE SEQUENCE [LARGE SCALE GENOMIC DNA]</scope>
    <source>
        <strain evidence="8">cv. B73</strain>
    </source>
</reference>
<dbReference type="AlphaFoldDB" id="A0A804PKM1"/>
<evidence type="ECO:0000256" key="7">
    <source>
        <dbReference type="ARBA" id="ARBA00023242"/>
    </source>
</evidence>
<dbReference type="Gene3D" id="1.10.10.10">
    <property type="entry name" value="Winged helix-like DNA-binding domain superfamily/Winged helix DNA-binding domain"/>
    <property type="match status" value="1"/>
</dbReference>
<dbReference type="Proteomes" id="UP000007305">
    <property type="component" value="Chromosome 5"/>
</dbReference>
<keyword evidence="5" id="KW-0233">DNA recombination</keyword>
<accession>A0A804PKM1</accession>
<proteinExistence type="evidence at protein level"/>
<dbReference type="SUPFAM" id="SSF50249">
    <property type="entry name" value="Nucleic acid-binding proteins"/>
    <property type="match status" value="1"/>
</dbReference>
<evidence type="ECO:0000256" key="5">
    <source>
        <dbReference type="ARBA" id="ARBA00023172"/>
    </source>
</evidence>
<evidence type="ECO:0000256" key="6">
    <source>
        <dbReference type="ARBA" id="ARBA00023204"/>
    </source>
</evidence>
<dbReference type="GO" id="GO:0042162">
    <property type="term" value="F:telomeric DNA binding"/>
    <property type="evidence" value="ECO:0000318"/>
    <property type="project" value="GO_Central"/>
</dbReference>
<evidence type="ECO:0007829" key="10">
    <source>
        <dbReference type="PeptideAtlas" id="A0A804PKM1"/>
    </source>
</evidence>
<keyword evidence="3" id="KW-0227">DNA damage</keyword>
<keyword evidence="9" id="KW-1185">Reference proteome</keyword>
<sequence length="321" mass="34387">MYGGGGGGGHYDGGSGGAGNANALFGGGGFMPSQSTVVPENSGLSKGRSAQTLLPLTVKQTMDAAQTSGDRSNFAINGVEVSTIRLVGRMLGKVERVTDVVFTLDDGTGKIDVNRWENEASDAKEMADANNENYVIVIGGLKGFQGKRHVVAYAVRRVTNFNEITCHFLHCIQVHMELTGLKQIYSSAATYGGVAHAPSQPNPVDGNYISNLVLSVFHDPSVMDQEHGLHIKDVIDRLKLPDDVVRTRLAACFPAHRFFKFLVVIISIVLVKGTEPLTGGTSATQFVALGRLLRAAIQGHVDVGNIYNTIDDFHYKSVRNG</sequence>
<gene>
    <name evidence="8" type="primary">LOC103627452</name>
</gene>
<reference evidence="8" key="3">
    <citation type="submission" date="2021-05" db="UniProtKB">
        <authorList>
            <consortium name="EnsemblPlants"/>
        </authorList>
    </citation>
    <scope>IDENTIFICATION</scope>
    <source>
        <strain evidence="8">cv. B73</strain>
    </source>
</reference>
<dbReference type="InterPro" id="IPR012340">
    <property type="entry name" value="NA-bd_OB-fold"/>
</dbReference>
<comment type="subcellular location">
    <subcellularLocation>
        <location evidence="1">Nucleus</location>
    </subcellularLocation>
</comment>
<name>A0A804PKM1_MAIZE</name>
<dbReference type="InterPro" id="IPR036388">
    <property type="entry name" value="WH-like_DNA-bd_sf"/>
</dbReference>